<dbReference type="EMBL" id="QXGC01002351">
    <property type="protein sequence ID" value="KAE9187291.1"/>
    <property type="molecule type" value="Genomic_DNA"/>
</dbReference>
<evidence type="ECO:0000313" key="16">
    <source>
        <dbReference type="Proteomes" id="UP000460718"/>
    </source>
</evidence>
<evidence type="ECO:0000313" key="12">
    <source>
        <dbReference type="Proteomes" id="UP000437068"/>
    </source>
</evidence>
<evidence type="ECO:0000313" key="1">
    <source>
        <dbReference type="EMBL" id="KAE8928442.1"/>
    </source>
</evidence>
<evidence type="ECO:0000313" key="7">
    <source>
        <dbReference type="EMBL" id="KAE9189250.1"/>
    </source>
</evidence>
<dbReference type="Proteomes" id="UP000488956">
    <property type="component" value="Unassembled WGS sequence"/>
</dbReference>
<dbReference type="Proteomes" id="UP000440367">
    <property type="component" value="Unassembled WGS sequence"/>
</dbReference>
<dbReference type="EMBL" id="QXGB01000066">
    <property type="protein sequence ID" value="KAE9233163.1"/>
    <property type="molecule type" value="Genomic_DNA"/>
</dbReference>
<evidence type="ECO:0000313" key="2">
    <source>
        <dbReference type="EMBL" id="KAE8987787.1"/>
    </source>
</evidence>
<dbReference type="EMBL" id="QXFZ01000064">
    <property type="protein sequence ID" value="KAE9135905.1"/>
    <property type="molecule type" value="Genomic_DNA"/>
</dbReference>
<dbReference type="AlphaFoldDB" id="A0A6A3TGU8"/>
<keyword evidence="11" id="KW-1185">Reference proteome</keyword>
<dbReference type="Proteomes" id="UP000460718">
    <property type="component" value="Unassembled WGS sequence"/>
</dbReference>
<dbReference type="EMBL" id="QXGF01001678">
    <property type="protein sequence ID" value="KAE8928442.1"/>
    <property type="molecule type" value="Genomic_DNA"/>
</dbReference>
<evidence type="ECO:0000313" key="8">
    <source>
        <dbReference type="EMBL" id="KAE9233163.1"/>
    </source>
</evidence>
<proteinExistence type="predicted"/>
<evidence type="ECO:0000313" key="4">
    <source>
        <dbReference type="EMBL" id="KAE9135905.1"/>
    </source>
</evidence>
<accession>A0A6A3TGU8</accession>
<evidence type="ECO:0000313" key="9">
    <source>
        <dbReference type="EMBL" id="KAE9326851.1"/>
    </source>
</evidence>
<evidence type="ECO:0000313" key="6">
    <source>
        <dbReference type="EMBL" id="KAE9187291.1"/>
    </source>
</evidence>
<dbReference type="Proteomes" id="UP000437068">
    <property type="component" value="Unassembled WGS sequence"/>
</dbReference>
<evidence type="ECO:0000313" key="10">
    <source>
        <dbReference type="Proteomes" id="UP000429523"/>
    </source>
</evidence>
<comment type="caution">
    <text evidence="4">The sequence shown here is derived from an EMBL/GenBank/DDBJ whole genome shotgun (WGS) entry which is preliminary data.</text>
</comment>
<gene>
    <name evidence="9" type="ORF">PF001_g2203</name>
    <name evidence="7" type="ORF">PF002_g25100</name>
    <name evidence="6" type="ORF">PF004_g22841</name>
    <name evidence="8" type="ORF">PF005_g2423</name>
    <name evidence="5" type="ORF">PF006_g1850</name>
    <name evidence="4" type="ORF">PF007_g2369</name>
    <name evidence="1" type="ORF">PF009_g21414</name>
    <name evidence="3" type="ORF">PF010_g2004</name>
    <name evidence="2" type="ORF">PF011_g19435</name>
</gene>
<evidence type="ECO:0000313" key="17">
    <source>
        <dbReference type="Proteomes" id="UP000476176"/>
    </source>
</evidence>
<protein>
    <submittedName>
        <fullName evidence="4">Uncharacterized protein</fullName>
    </submittedName>
</protein>
<dbReference type="EMBL" id="QXGA01000049">
    <property type="protein sequence ID" value="KAE9154088.1"/>
    <property type="molecule type" value="Genomic_DNA"/>
</dbReference>
<evidence type="ECO:0000313" key="15">
    <source>
        <dbReference type="Proteomes" id="UP000441208"/>
    </source>
</evidence>
<dbReference type="EMBL" id="QXFW01001647">
    <property type="protein sequence ID" value="KAE8987787.1"/>
    <property type="molecule type" value="Genomic_DNA"/>
</dbReference>
<name>A0A6A3TGU8_9STRA</name>
<evidence type="ECO:0000313" key="3">
    <source>
        <dbReference type="EMBL" id="KAE9135593.1"/>
    </source>
</evidence>
<evidence type="ECO:0000313" key="5">
    <source>
        <dbReference type="EMBL" id="KAE9154088.1"/>
    </source>
</evidence>
<sequence>MSLATACANTLWSPINSASLFVVVDLPSAVVAAHLGLADAASAPTSTMTLPLPPGPGFPLDPPSKKPTSDPVVGVLLPLQLLRSIYPSLHILRMKSVTRNFGSVSAVSGNNPIRYLIIASSTLLCAPVLASLTVCSFLPSGCTLSTFRLQMCVNVTATPTCHKSCVTSVSRSHCSNFVCLPHLVNHAGISRILKLKISGTALARS</sequence>
<evidence type="ECO:0000313" key="11">
    <source>
        <dbReference type="Proteomes" id="UP000433483"/>
    </source>
</evidence>
<evidence type="ECO:0000313" key="14">
    <source>
        <dbReference type="Proteomes" id="UP000440732"/>
    </source>
</evidence>
<reference evidence="10 11" key="1">
    <citation type="submission" date="2018-08" db="EMBL/GenBank/DDBJ databases">
        <title>Genomic investigation of the strawberry pathogen Phytophthora fragariae indicates pathogenicity is determined by transcriptional variation in three key races.</title>
        <authorList>
            <person name="Adams T.M."/>
            <person name="Armitage A.D."/>
            <person name="Sobczyk M.K."/>
            <person name="Bates H.J."/>
            <person name="Dunwell J.M."/>
            <person name="Nellist C.F."/>
            <person name="Harrison R.J."/>
        </authorList>
    </citation>
    <scope>NUCLEOTIDE SEQUENCE [LARGE SCALE GENOMIC DNA]</scope>
    <source>
        <strain evidence="9 12">A4</strain>
        <strain evidence="7 13">BC-1</strain>
        <strain evidence="6 17">BC-23</strain>
        <strain evidence="8 11">NOV-27</strain>
        <strain evidence="5 14">NOV-5</strain>
        <strain evidence="4 15">NOV-71</strain>
        <strain evidence="1 10">NOV-9</strain>
        <strain evidence="3 18">ONT-3</strain>
        <strain evidence="2 16">SCRP245</strain>
    </source>
</reference>
<dbReference type="Proteomes" id="UP000429523">
    <property type="component" value="Unassembled WGS sequence"/>
</dbReference>
<dbReference type="EMBL" id="QXGE01000060">
    <property type="protein sequence ID" value="KAE9326851.1"/>
    <property type="molecule type" value="Genomic_DNA"/>
</dbReference>
<dbReference type="Proteomes" id="UP000433483">
    <property type="component" value="Unassembled WGS sequence"/>
</dbReference>
<organism evidence="4 15">
    <name type="scientific">Phytophthora fragariae</name>
    <dbReference type="NCBI Taxonomy" id="53985"/>
    <lineage>
        <taxon>Eukaryota</taxon>
        <taxon>Sar</taxon>
        <taxon>Stramenopiles</taxon>
        <taxon>Oomycota</taxon>
        <taxon>Peronosporomycetes</taxon>
        <taxon>Peronosporales</taxon>
        <taxon>Peronosporaceae</taxon>
        <taxon>Phytophthora</taxon>
    </lineage>
</organism>
<dbReference type="Proteomes" id="UP000476176">
    <property type="component" value="Unassembled WGS sequence"/>
</dbReference>
<dbReference type="EMBL" id="QXGD01002393">
    <property type="protein sequence ID" value="KAE9189250.1"/>
    <property type="molecule type" value="Genomic_DNA"/>
</dbReference>
<dbReference type="EMBL" id="QXFX01000053">
    <property type="protein sequence ID" value="KAE9135593.1"/>
    <property type="molecule type" value="Genomic_DNA"/>
</dbReference>
<dbReference type="Proteomes" id="UP000440732">
    <property type="component" value="Unassembled WGS sequence"/>
</dbReference>
<evidence type="ECO:0000313" key="18">
    <source>
        <dbReference type="Proteomes" id="UP000488956"/>
    </source>
</evidence>
<dbReference type="Proteomes" id="UP000441208">
    <property type="component" value="Unassembled WGS sequence"/>
</dbReference>
<evidence type="ECO:0000313" key="13">
    <source>
        <dbReference type="Proteomes" id="UP000440367"/>
    </source>
</evidence>